<dbReference type="GO" id="GO:0016757">
    <property type="term" value="F:glycosyltransferase activity"/>
    <property type="evidence" value="ECO:0007669"/>
    <property type="project" value="UniProtKB-KW"/>
</dbReference>
<name>A0A419F217_9BACT</name>
<evidence type="ECO:0000256" key="1">
    <source>
        <dbReference type="ARBA" id="ARBA00022676"/>
    </source>
</evidence>
<accession>A0A419F217</accession>
<dbReference type="Gene3D" id="3.40.50.2000">
    <property type="entry name" value="Glycogen Phosphorylase B"/>
    <property type="match status" value="2"/>
</dbReference>
<evidence type="ECO:0000259" key="3">
    <source>
        <dbReference type="Pfam" id="PF13439"/>
    </source>
</evidence>
<proteinExistence type="predicted"/>
<keyword evidence="2 4" id="KW-0808">Transferase</keyword>
<gene>
    <name evidence="4" type="ORF">C4532_06170</name>
</gene>
<sequence>MSAGATDPIRREPVRIAFVIDQLGIGGTERQLATLINGLDRSRFAPYLITIHPYEVCHEIRGKTFLFPTTKLLSPKAFWNVLRIARLLKRERIEIVQAFFFDANLMGVLAARLARVPVTISCRRDTGFWLTPLRRRLMHTVGRLADRILTNSESVRQSTAQREALPLDRIDTIYNGFDPTSFNGSMSSAEARHELGIDGATPIVGMVSNLNRDVKRLDVFIDAIPFVLREVPSARFVVIGKGHMRETLEERCKMLGITQSVAFAGERRNVSRLLKAFDIGVNSSDSEGLSNAVIEYMMAGVPAIVSDVPGNRELIEDGVEGCRFFPGDPVSLSEKLVALLRSPAVAKSMGERGREKAHKKFSSDAMIKAHMDYYERLVSEKSSK</sequence>
<organism evidence="4 5">
    <name type="scientific">Candidatus Abyssobacteria bacterium SURF_17</name>
    <dbReference type="NCBI Taxonomy" id="2093361"/>
    <lineage>
        <taxon>Bacteria</taxon>
        <taxon>Pseudomonadati</taxon>
        <taxon>Candidatus Hydrogenedentota</taxon>
        <taxon>Candidatus Abyssobacteria</taxon>
    </lineage>
</organism>
<protein>
    <submittedName>
        <fullName evidence="4">Glycosyltransferase</fullName>
    </submittedName>
</protein>
<dbReference type="Pfam" id="PF13692">
    <property type="entry name" value="Glyco_trans_1_4"/>
    <property type="match status" value="1"/>
</dbReference>
<reference evidence="4 5" key="1">
    <citation type="journal article" date="2017" name="ISME J.">
        <title>Energy and carbon metabolisms in a deep terrestrial subsurface fluid microbial community.</title>
        <authorList>
            <person name="Momper L."/>
            <person name="Jungbluth S.P."/>
            <person name="Lee M.D."/>
            <person name="Amend J.P."/>
        </authorList>
    </citation>
    <scope>NUCLEOTIDE SEQUENCE [LARGE SCALE GENOMIC DNA]</scope>
    <source>
        <strain evidence="4">SURF_17</strain>
    </source>
</reference>
<dbReference type="InterPro" id="IPR028098">
    <property type="entry name" value="Glyco_trans_4-like_N"/>
</dbReference>
<dbReference type="SUPFAM" id="SSF53756">
    <property type="entry name" value="UDP-Glycosyltransferase/glycogen phosphorylase"/>
    <property type="match status" value="1"/>
</dbReference>
<evidence type="ECO:0000313" key="5">
    <source>
        <dbReference type="Proteomes" id="UP000285961"/>
    </source>
</evidence>
<evidence type="ECO:0000256" key="2">
    <source>
        <dbReference type="ARBA" id="ARBA00022679"/>
    </source>
</evidence>
<feature type="domain" description="Glycosyltransferase subfamily 4-like N-terminal" evidence="3">
    <location>
        <begin position="25"/>
        <end position="179"/>
    </location>
</feature>
<dbReference type="AlphaFoldDB" id="A0A419F217"/>
<dbReference type="Pfam" id="PF13439">
    <property type="entry name" value="Glyco_transf_4"/>
    <property type="match status" value="1"/>
</dbReference>
<evidence type="ECO:0000313" key="4">
    <source>
        <dbReference type="EMBL" id="RJP72336.1"/>
    </source>
</evidence>
<comment type="caution">
    <text evidence="4">The sequence shown here is derived from an EMBL/GenBank/DDBJ whole genome shotgun (WGS) entry which is preliminary data.</text>
</comment>
<dbReference type="PANTHER" id="PTHR12526:SF629">
    <property type="entry name" value="TEICHURONIC ACID BIOSYNTHESIS GLYCOSYLTRANSFERASE TUAH-RELATED"/>
    <property type="match status" value="1"/>
</dbReference>
<dbReference type="PANTHER" id="PTHR12526">
    <property type="entry name" value="GLYCOSYLTRANSFERASE"/>
    <property type="match status" value="1"/>
</dbReference>
<keyword evidence="1" id="KW-0328">Glycosyltransferase</keyword>
<dbReference type="EMBL" id="QZKI01000046">
    <property type="protein sequence ID" value="RJP72336.1"/>
    <property type="molecule type" value="Genomic_DNA"/>
</dbReference>
<dbReference type="Proteomes" id="UP000285961">
    <property type="component" value="Unassembled WGS sequence"/>
</dbReference>